<dbReference type="InterPro" id="IPR001040">
    <property type="entry name" value="TIF_eIF_4E"/>
</dbReference>
<sequence>MEEGKDDRPVVPQQEDEPQEGATDTTTTAAAEGQQQPPPAVEQQQEGEGETAEQQAPADTQEVPQPGNEKEKEEPAAEAGGETETEGKTDDTPAEGDANGAGGGGDEGEETATMDQEGVKDKGGVDKGDSGTETTEASDEKHPLQNMWHLWMINPVKEKTQTKWVDSQLKVHTVTTVEDFWCLFNNIHGPTKVGNGNDYSLFKDGIKPAWEDPALTNGGRWVAKISTPKVLDDLWLNILLAMIGETFHDAGGDCVAGAVVSVRGNKGQKIALWLCDSSEAVAMKVGRKLHDILLPLVETRKEAELSFEAFNDNDRNAKQYVVK</sequence>
<dbReference type="PANTHER" id="PTHR11960">
    <property type="entry name" value="EUKARYOTIC TRANSLATION INITIATION FACTOR 4E RELATED"/>
    <property type="match status" value="1"/>
</dbReference>
<evidence type="ECO:0008006" key="10">
    <source>
        <dbReference type="Google" id="ProtNLM"/>
    </source>
</evidence>
<reference evidence="8 9" key="1">
    <citation type="submission" date="2014-11" db="EMBL/GenBank/DDBJ databases">
        <authorList>
            <person name="Zhu J."/>
            <person name="Qi W."/>
            <person name="Song R."/>
        </authorList>
    </citation>
    <scope>NUCLEOTIDE SEQUENCE [LARGE SCALE GENOMIC DNA]</scope>
</reference>
<name>A0A0G4FQY5_VITBC</name>
<dbReference type="OMA" id="PEWEHPR"/>
<accession>A0A0G4FQY5</accession>
<dbReference type="InParanoid" id="A0A0G4FQY5"/>
<dbReference type="VEuPathDB" id="CryptoDB:Vbra_21553"/>
<dbReference type="EMBL" id="CDMY01000486">
    <property type="protein sequence ID" value="CEM16869.1"/>
    <property type="molecule type" value="Genomic_DNA"/>
</dbReference>
<dbReference type="InterPro" id="IPR019770">
    <property type="entry name" value="TIF_eIF_4E_CS"/>
</dbReference>
<dbReference type="STRING" id="1169540.A0A0G4FQY5"/>
<feature type="region of interest" description="Disordered" evidence="7">
    <location>
        <begin position="1"/>
        <end position="143"/>
    </location>
</feature>
<keyword evidence="4 6" id="KW-0694">RNA-binding</keyword>
<dbReference type="PhylomeDB" id="A0A0G4FQY5"/>
<dbReference type="SUPFAM" id="SSF55418">
    <property type="entry name" value="eIF4e-like"/>
    <property type="match status" value="1"/>
</dbReference>
<gene>
    <name evidence="8" type="ORF">Vbra_21553</name>
</gene>
<dbReference type="Gene3D" id="3.30.760.10">
    <property type="entry name" value="RNA Cap, Translation Initiation Factor Eif4e"/>
    <property type="match status" value="1"/>
</dbReference>
<evidence type="ECO:0000256" key="3">
    <source>
        <dbReference type="ARBA" id="ARBA00022845"/>
    </source>
</evidence>
<evidence type="ECO:0000313" key="9">
    <source>
        <dbReference type="Proteomes" id="UP000041254"/>
    </source>
</evidence>
<evidence type="ECO:0000256" key="7">
    <source>
        <dbReference type="SAM" id="MobiDB-lite"/>
    </source>
</evidence>
<proteinExistence type="inferred from homology"/>
<dbReference type="GO" id="GO:0003743">
    <property type="term" value="F:translation initiation factor activity"/>
    <property type="evidence" value="ECO:0007669"/>
    <property type="project" value="UniProtKB-KW"/>
</dbReference>
<feature type="compositionally biased region" description="Basic and acidic residues" evidence="7">
    <location>
        <begin position="117"/>
        <end position="130"/>
    </location>
</feature>
<dbReference type="Proteomes" id="UP000041254">
    <property type="component" value="Unassembled WGS sequence"/>
</dbReference>
<organism evidence="8 9">
    <name type="scientific">Vitrella brassicaformis (strain CCMP3155)</name>
    <dbReference type="NCBI Taxonomy" id="1169540"/>
    <lineage>
        <taxon>Eukaryota</taxon>
        <taxon>Sar</taxon>
        <taxon>Alveolata</taxon>
        <taxon>Colpodellida</taxon>
        <taxon>Vitrellaceae</taxon>
        <taxon>Vitrella</taxon>
    </lineage>
</organism>
<keyword evidence="3" id="KW-0810">Translation regulation</keyword>
<evidence type="ECO:0000256" key="6">
    <source>
        <dbReference type="RuleBase" id="RU004374"/>
    </source>
</evidence>
<evidence type="ECO:0000256" key="5">
    <source>
        <dbReference type="ARBA" id="ARBA00022917"/>
    </source>
</evidence>
<dbReference type="AlphaFoldDB" id="A0A0G4FQY5"/>
<dbReference type="OrthoDB" id="590761at2759"/>
<evidence type="ECO:0000256" key="1">
    <source>
        <dbReference type="ARBA" id="ARBA00009860"/>
    </source>
</evidence>
<keyword evidence="9" id="KW-1185">Reference proteome</keyword>
<feature type="compositionally biased region" description="Low complexity" evidence="7">
    <location>
        <begin position="20"/>
        <end position="44"/>
    </location>
</feature>
<protein>
    <recommendedName>
        <fullName evidence="10">Eukaryotic translation initiation factor 4E</fullName>
    </recommendedName>
</protein>
<evidence type="ECO:0000256" key="2">
    <source>
        <dbReference type="ARBA" id="ARBA00022540"/>
    </source>
</evidence>
<comment type="similarity">
    <text evidence="1 6">Belongs to the eukaryotic initiation factor 4E family.</text>
</comment>
<evidence type="ECO:0000313" key="8">
    <source>
        <dbReference type="EMBL" id="CEM16869.1"/>
    </source>
</evidence>
<dbReference type="GO" id="GO:0000340">
    <property type="term" value="F:RNA 7-methylguanosine cap binding"/>
    <property type="evidence" value="ECO:0007669"/>
    <property type="project" value="TreeGrafter"/>
</dbReference>
<dbReference type="Pfam" id="PF01652">
    <property type="entry name" value="IF4E"/>
    <property type="match status" value="1"/>
</dbReference>
<dbReference type="InterPro" id="IPR023398">
    <property type="entry name" value="TIF_eIF4e-like"/>
</dbReference>
<dbReference type="PROSITE" id="PS00813">
    <property type="entry name" value="IF4E"/>
    <property type="match status" value="1"/>
</dbReference>
<dbReference type="PANTHER" id="PTHR11960:SF8">
    <property type="entry name" value="EUKARYOTIC TRANSLATION INITIATION FACTOR 4E1-RELATED"/>
    <property type="match status" value="1"/>
</dbReference>
<dbReference type="GO" id="GO:0006417">
    <property type="term" value="P:regulation of translation"/>
    <property type="evidence" value="ECO:0007669"/>
    <property type="project" value="UniProtKB-KW"/>
</dbReference>
<keyword evidence="2 6" id="KW-0396">Initiation factor</keyword>
<keyword evidence="5 6" id="KW-0648">Protein biosynthesis</keyword>
<evidence type="ECO:0000256" key="4">
    <source>
        <dbReference type="ARBA" id="ARBA00022884"/>
    </source>
</evidence>
<dbReference type="GO" id="GO:0016281">
    <property type="term" value="C:eukaryotic translation initiation factor 4F complex"/>
    <property type="evidence" value="ECO:0007669"/>
    <property type="project" value="TreeGrafter"/>
</dbReference>